<dbReference type="SUPFAM" id="SSF110942">
    <property type="entry name" value="HSP90 C-terminal domain"/>
    <property type="match status" value="1"/>
</dbReference>
<dbReference type="OrthoDB" id="28737at2759"/>
<dbReference type="SUPFAM" id="SSF54211">
    <property type="entry name" value="Ribosomal protein S5 domain 2-like"/>
    <property type="match status" value="1"/>
</dbReference>
<comment type="function">
    <text evidence="14">Chaperone that expresses an ATPase activity. Involved in maintaining mitochondrial function and polarization, downstream of PINK1 and mitochondrial complex I. Is a negative regulator of mitochondrial respiration able to modulate the balance between oxidative phosphorylation and aerobic glycolysis. The impact of TRAP1 on mitochondrial respiration is probably mediated by modulation of mitochondrial SRC and inhibition of SDHA.</text>
</comment>
<feature type="binding site" evidence="19">
    <location>
        <position position="157"/>
    </location>
    <ligand>
        <name>ATP</name>
        <dbReference type="ChEBI" id="CHEBI:30616"/>
    </ligand>
</feature>
<dbReference type="InterPro" id="IPR036890">
    <property type="entry name" value="HATPase_C_sf"/>
</dbReference>
<keyword evidence="22" id="KW-1185">Reference proteome</keyword>
<dbReference type="HAMAP" id="MF_00505">
    <property type="entry name" value="HSP90"/>
    <property type="match status" value="1"/>
</dbReference>
<evidence type="ECO:0000313" key="21">
    <source>
        <dbReference type="EMBL" id="KAF2905314.1"/>
    </source>
</evidence>
<reference evidence="21" key="1">
    <citation type="submission" date="2019-08" db="EMBL/GenBank/DDBJ databases">
        <title>The genome of the North American firefly Photinus pyralis.</title>
        <authorList>
            <consortium name="Photinus pyralis genome working group"/>
            <person name="Fallon T.R."/>
            <person name="Sander Lower S.E."/>
            <person name="Weng J.-K."/>
        </authorList>
    </citation>
    <scope>NUCLEOTIDE SEQUENCE</scope>
    <source>
        <strain evidence="21">TRF0915ILg1</strain>
        <tissue evidence="21">Whole body</tissue>
    </source>
</reference>
<evidence type="ECO:0000256" key="7">
    <source>
        <dbReference type="ARBA" id="ARBA00022792"/>
    </source>
</evidence>
<evidence type="ECO:0000256" key="19">
    <source>
        <dbReference type="PIRSR" id="PIRSR002583-1"/>
    </source>
</evidence>
<feature type="domain" description="Histidine kinase/HSP90-like ATPase" evidence="20">
    <location>
        <begin position="95"/>
        <end position="257"/>
    </location>
</feature>
<comment type="similarity">
    <text evidence="3">Belongs to the heat shock protein 90 family.</text>
</comment>
<evidence type="ECO:0000256" key="4">
    <source>
        <dbReference type="ARBA" id="ARBA00021845"/>
    </source>
</evidence>
<evidence type="ECO:0000256" key="10">
    <source>
        <dbReference type="ARBA" id="ARBA00022990"/>
    </source>
</evidence>
<comment type="caution">
    <text evidence="21">The sequence shown here is derived from an EMBL/GenBank/DDBJ whole genome shotgun (WGS) entry which is preliminary data.</text>
</comment>
<name>A0A8K0DJL0_IGNLU</name>
<dbReference type="GO" id="GO:0005524">
    <property type="term" value="F:ATP binding"/>
    <property type="evidence" value="ECO:0007669"/>
    <property type="project" value="UniProtKB-KW"/>
</dbReference>
<dbReference type="SMART" id="SM00387">
    <property type="entry name" value="HATPase_c"/>
    <property type="match status" value="1"/>
</dbReference>
<evidence type="ECO:0000256" key="5">
    <source>
        <dbReference type="ARBA" id="ARBA00022553"/>
    </source>
</evidence>
<evidence type="ECO:0000259" key="20">
    <source>
        <dbReference type="SMART" id="SM00387"/>
    </source>
</evidence>
<dbReference type="FunFam" id="3.30.230.80:FF:000004">
    <property type="entry name" value="Heat shock protein 75 kDa"/>
    <property type="match status" value="1"/>
</dbReference>
<evidence type="ECO:0000256" key="9">
    <source>
        <dbReference type="ARBA" id="ARBA00022946"/>
    </source>
</evidence>
<keyword evidence="13" id="KW-0143">Chaperone</keyword>
<dbReference type="Pfam" id="PF00183">
    <property type="entry name" value="HSP90"/>
    <property type="match status" value="1"/>
</dbReference>
<evidence type="ECO:0000256" key="13">
    <source>
        <dbReference type="ARBA" id="ARBA00023186"/>
    </source>
</evidence>
<evidence type="ECO:0000256" key="11">
    <source>
        <dbReference type="ARBA" id="ARBA00023128"/>
    </source>
</evidence>
<feature type="binding site" evidence="19">
    <location>
        <position position="102"/>
    </location>
    <ligand>
        <name>ATP</name>
        <dbReference type="ChEBI" id="CHEBI:30616"/>
    </ligand>
</feature>
<feature type="binding site" evidence="19">
    <location>
        <position position="398"/>
    </location>
    <ligand>
        <name>ATP</name>
        <dbReference type="ChEBI" id="CHEBI:30616"/>
    </ligand>
</feature>
<keyword evidence="11" id="KW-0496">Mitochondrion</keyword>
<dbReference type="InterPro" id="IPR037196">
    <property type="entry name" value="HSP90_C"/>
</dbReference>
<dbReference type="GO" id="GO:0140662">
    <property type="term" value="F:ATP-dependent protein folding chaperone"/>
    <property type="evidence" value="ECO:0007669"/>
    <property type="project" value="InterPro"/>
</dbReference>
<keyword evidence="7" id="KW-0999">Mitochondrion inner membrane</keyword>
<evidence type="ECO:0000256" key="16">
    <source>
        <dbReference type="ARBA" id="ARBA00073018"/>
    </source>
</evidence>
<dbReference type="FunFam" id="3.30.565.10:FF:000021">
    <property type="entry name" value="Heat shock protein 75 kDa, mitochondrial"/>
    <property type="match status" value="1"/>
</dbReference>
<comment type="subunit">
    <text evidence="15">Binds to the intracellular domain of tumor necrosis factor type 1 receptor. Binds to RB1. Interacts with SRC. Interacts with SDHA.</text>
</comment>
<dbReference type="InterPro" id="IPR020568">
    <property type="entry name" value="Ribosomal_Su5_D2-typ_SF"/>
</dbReference>
<evidence type="ECO:0000256" key="3">
    <source>
        <dbReference type="ARBA" id="ARBA00008239"/>
    </source>
</evidence>
<dbReference type="PIRSF" id="PIRSF002583">
    <property type="entry name" value="Hsp90"/>
    <property type="match status" value="1"/>
</dbReference>
<evidence type="ECO:0000256" key="14">
    <source>
        <dbReference type="ARBA" id="ARBA00057498"/>
    </source>
</evidence>
<keyword evidence="8 19" id="KW-0067">ATP-binding</keyword>
<evidence type="ECO:0000256" key="17">
    <source>
        <dbReference type="ARBA" id="ARBA00076190"/>
    </source>
</evidence>
<sequence length="697" mass="79028">MAQLTKFGRLLSVGRAFYYQGKYAATKYGVINTISLRTTASNVLARYQSTDAAPKEEYHSIIKDTEKPTGEGTKHEFQAETRMLLDIVARSLYSEKEVFIRELISNASDALEKFRYVILSNAEQAQKSHSPDRSLEIHIGTDKQNRIITIQDTGIGMDKDQLISNLGVIARSGSKAFLEQLKSQNAPTDNTNNIIGQFGVGFYSAFMVANKVEVYSRAATEEQGYKWSSDGTGVYEVQPAEGVQLGTKIVVHLKAECREFADEDTVRNIIQKYSNFVGSPIYLNGKKANTVQPLWLADPKSITTQQHGEFYRYISNSYDLPRYVLHYNTDVPLSIHALLYFPEGKPGLFEMSREMEAGVALYTRKILIKSRTDNILPKWLRFVKGVVDSDDIPLNLSRELLQNSALIRKLSNVLTGRVIKFLQDQSNKKPDEYAKFYTDYGIFLKEGIITNHDQVEKEEIAKLLCFESSHKDPEVKVGLLDYISRIKDGQKTIFYLAAPSRALAEASPYYESLKKRHQEVLFCYEPYDELVLMQLQQFNGHKLVSVEKDMRDDKAASDLTNLGEDSLKRSEINDLTKWLQDTLRGKASTIHATTRLENHPCVITVEEMAAARHFIKTQSHQISEDRRYALLQPQLEINPMHPIIKKLHKLMTTDKELAALLAKQLFANAMVGAGLVDDPRTLLTSMNDLLTRALEKH</sequence>
<evidence type="ECO:0000313" key="22">
    <source>
        <dbReference type="Proteomes" id="UP000801492"/>
    </source>
</evidence>
<dbReference type="InterPro" id="IPR001404">
    <property type="entry name" value="Hsp90_fam"/>
</dbReference>
<feature type="binding site" evidence="19">
    <location>
        <position position="152"/>
    </location>
    <ligand>
        <name>ATP</name>
        <dbReference type="ChEBI" id="CHEBI:30616"/>
    </ligand>
</feature>
<evidence type="ECO:0000256" key="12">
    <source>
        <dbReference type="ARBA" id="ARBA00023136"/>
    </source>
</evidence>
<comment type="subcellular location">
    <subcellularLocation>
        <location evidence="1">Mitochondrion inner membrane</location>
    </subcellularLocation>
    <subcellularLocation>
        <location evidence="2">Mitochondrion matrix</location>
    </subcellularLocation>
</comment>
<dbReference type="Gene3D" id="3.30.230.80">
    <property type="match status" value="1"/>
</dbReference>
<proteinExistence type="inferred from homology"/>
<organism evidence="21 22">
    <name type="scientific">Ignelater luminosus</name>
    <name type="common">Cucubano</name>
    <name type="synonym">Pyrophorus luminosus</name>
    <dbReference type="NCBI Taxonomy" id="2038154"/>
    <lineage>
        <taxon>Eukaryota</taxon>
        <taxon>Metazoa</taxon>
        <taxon>Ecdysozoa</taxon>
        <taxon>Arthropoda</taxon>
        <taxon>Hexapoda</taxon>
        <taxon>Insecta</taxon>
        <taxon>Pterygota</taxon>
        <taxon>Neoptera</taxon>
        <taxon>Endopterygota</taxon>
        <taxon>Coleoptera</taxon>
        <taxon>Polyphaga</taxon>
        <taxon>Elateriformia</taxon>
        <taxon>Elateroidea</taxon>
        <taxon>Elateridae</taxon>
        <taxon>Agrypninae</taxon>
        <taxon>Pyrophorini</taxon>
        <taxon>Ignelater</taxon>
    </lineage>
</organism>
<dbReference type="Proteomes" id="UP000801492">
    <property type="component" value="Unassembled WGS sequence"/>
</dbReference>
<keyword evidence="10" id="KW-0007">Acetylation</keyword>
<evidence type="ECO:0000256" key="15">
    <source>
        <dbReference type="ARBA" id="ARBA00066161"/>
    </source>
</evidence>
<dbReference type="GO" id="GO:0016887">
    <property type="term" value="F:ATP hydrolysis activity"/>
    <property type="evidence" value="ECO:0007669"/>
    <property type="project" value="InterPro"/>
</dbReference>
<gene>
    <name evidence="21" type="ORF">ILUMI_00868</name>
</gene>
<dbReference type="FunFam" id="1.20.120.790:FF:000004">
    <property type="entry name" value="Heat shock protein 75 kDa"/>
    <property type="match status" value="1"/>
</dbReference>
<keyword evidence="5" id="KW-0597">Phosphoprotein</keyword>
<dbReference type="InterPro" id="IPR003594">
    <property type="entry name" value="HATPase_dom"/>
</dbReference>
<dbReference type="NCBIfam" id="NF003555">
    <property type="entry name" value="PRK05218.1"/>
    <property type="match status" value="1"/>
</dbReference>
<feature type="binding site" evidence="19">
    <location>
        <position position="247"/>
    </location>
    <ligand>
        <name>ATP</name>
        <dbReference type="ChEBI" id="CHEBI:30616"/>
    </ligand>
</feature>
<keyword evidence="12" id="KW-0472">Membrane</keyword>
<dbReference type="Pfam" id="PF13589">
    <property type="entry name" value="HATPase_c_3"/>
    <property type="match status" value="1"/>
</dbReference>
<evidence type="ECO:0000256" key="18">
    <source>
        <dbReference type="ARBA" id="ARBA00080766"/>
    </source>
</evidence>
<dbReference type="GO" id="GO:0051082">
    <property type="term" value="F:unfolded protein binding"/>
    <property type="evidence" value="ECO:0007669"/>
    <property type="project" value="InterPro"/>
</dbReference>
<dbReference type="GO" id="GO:0005759">
    <property type="term" value="C:mitochondrial matrix"/>
    <property type="evidence" value="ECO:0007669"/>
    <property type="project" value="UniProtKB-SubCell"/>
</dbReference>
<keyword evidence="9" id="KW-0809">Transit peptide</keyword>
<dbReference type="CDD" id="cd16927">
    <property type="entry name" value="HATPase_Hsp90-like"/>
    <property type="match status" value="1"/>
</dbReference>
<evidence type="ECO:0000256" key="1">
    <source>
        <dbReference type="ARBA" id="ARBA00004273"/>
    </source>
</evidence>
<dbReference type="AlphaFoldDB" id="A0A8K0DJL0"/>
<feature type="binding site" evidence="19">
    <location>
        <position position="165"/>
    </location>
    <ligand>
        <name>ATP</name>
        <dbReference type="ChEBI" id="CHEBI:30616"/>
    </ligand>
</feature>
<dbReference type="Gene3D" id="3.30.565.10">
    <property type="entry name" value="Histidine kinase-like ATPase, C-terminal domain"/>
    <property type="match status" value="1"/>
</dbReference>
<dbReference type="GO" id="GO:0005743">
    <property type="term" value="C:mitochondrial inner membrane"/>
    <property type="evidence" value="ECO:0007669"/>
    <property type="project" value="UniProtKB-SubCell"/>
</dbReference>
<feature type="binding site" evidence="19">
    <location>
        <position position="106"/>
    </location>
    <ligand>
        <name>ATP</name>
        <dbReference type="ChEBI" id="CHEBI:30616"/>
    </ligand>
</feature>
<keyword evidence="6 19" id="KW-0547">Nucleotide-binding</keyword>
<dbReference type="PRINTS" id="PR00775">
    <property type="entry name" value="HEATSHOCK90"/>
</dbReference>
<accession>A0A8K0DJL0</accession>
<dbReference type="PANTHER" id="PTHR11528">
    <property type="entry name" value="HEAT SHOCK PROTEIN 90 FAMILY MEMBER"/>
    <property type="match status" value="1"/>
</dbReference>
<dbReference type="Gene3D" id="3.40.50.11260">
    <property type="match status" value="1"/>
</dbReference>
<dbReference type="GO" id="GO:0019901">
    <property type="term" value="F:protein kinase binding"/>
    <property type="evidence" value="ECO:0007669"/>
    <property type="project" value="UniProtKB-ARBA"/>
</dbReference>
<evidence type="ECO:0000256" key="6">
    <source>
        <dbReference type="ARBA" id="ARBA00022741"/>
    </source>
</evidence>
<dbReference type="EMBL" id="VTPC01000566">
    <property type="protein sequence ID" value="KAF2905314.1"/>
    <property type="molecule type" value="Genomic_DNA"/>
</dbReference>
<dbReference type="SUPFAM" id="SSF55874">
    <property type="entry name" value="ATPase domain of HSP90 chaperone/DNA topoisomerase II/histidine kinase"/>
    <property type="match status" value="1"/>
</dbReference>
<feature type="binding site" evidence="19">
    <location>
        <begin position="197"/>
        <end position="202"/>
    </location>
    <ligand>
        <name>ATP</name>
        <dbReference type="ChEBI" id="CHEBI:30616"/>
    </ligand>
</feature>
<evidence type="ECO:0000256" key="8">
    <source>
        <dbReference type="ARBA" id="ARBA00022840"/>
    </source>
</evidence>
<evidence type="ECO:0000256" key="2">
    <source>
        <dbReference type="ARBA" id="ARBA00004305"/>
    </source>
</evidence>
<dbReference type="InterPro" id="IPR020575">
    <property type="entry name" value="Hsp90_N"/>
</dbReference>
<dbReference type="Gene3D" id="1.20.120.790">
    <property type="entry name" value="Heat shock protein 90, C-terminal domain"/>
    <property type="match status" value="1"/>
</dbReference>
<feature type="binding site" evidence="19">
    <location>
        <begin position="172"/>
        <end position="173"/>
    </location>
    <ligand>
        <name>ATP</name>
        <dbReference type="ChEBI" id="CHEBI:30616"/>
    </ligand>
</feature>
<protein>
    <recommendedName>
        <fullName evidence="16">Heat shock protein 75 kDa, mitochondrial</fullName>
    </recommendedName>
    <alternativeName>
        <fullName evidence="4">Heat shock protein 83</fullName>
    </alternativeName>
    <alternativeName>
        <fullName evidence="18">TNFR-associated protein 1</fullName>
    </alternativeName>
    <alternativeName>
        <fullName evidence="17">Tumor necrosis factor type 1 receptor-associated protein</fullName>
    </alternativeName>
</protein>
<dbReference type="FunFam" id="3.40.50.11260:FF:000004">
    <property type="entry name" value="Heat shock protein 75 mitochondrial"/>
    <property type="match status" value="1"/>
</dbReference>